<gene>
    <name evidence="2" type="ORF">E2C01_060908</name>
</gene>
<comment type="caution">
    <text evidence="2">The sequence shown here is derived from an EMBL/GenBank/DDBJ whole genome shotgun (WGS) entry which is preliminary data.</text>
</comment>
<keyword evidence="1" id="KW-0812">Transmembrane</keyword>
<keyword evidence="1" id="KW-1133">Transmembrane helix</keyword>
<reference evidence="2 3" key="1">
    <citation type="submission" date="2019-05" db="EMBL/GenBank/DDBJ databases">
        <title>Another draft genome of Portunus trituberculatus and its Hox gene families provides insights of decapod evolution.</title>
        <authorList>
            <person name="Jeong J.-H."/>
            <person name="Song I."/>
            <person name="Kim S."/>
            <person name="Choi T."/>
            <person name="Kim D."/>
            <person name="Ryu S."/>
            <person name="Kim W."/>
        </authorList>
    </citation>
    <scope>NUCLEOTIDE SEQUENCE [LARGE SCALE GENOMIC DNA]</scope>
    <source>
        <tissue evidence="2">Muscle</tissue>
    </source>
</reference>
<accession>A0A5B7HAW6</accession>
<proteinExistence type="predicted"/>
<sequence>MATRPPPPTLNMAWACELYKELGCGRGSLAVGVDALVRARVSLLPWALCECLGAGVGAFIAVGVGVWVPRLANEREVAWRRVGIDRVLVMVNDERSKGRGQVRSQRQVIPVGPRHGYATLE</sequence>
<dbReference type="AlphaFoldDB" id="A0A5B7HAW6"/>
<name>A0A5B7HAW6_PORTR</name>
<organism evidence="2 3">
    <name type="scientific">Portunus trituberculatus</name>
    <name type="common">Swimming crab</name>
    <name type="synonym">Neptunus trituberculatus</name>
    <dbReference type="NCBI Taxonomy" id="210409"/>
    <lineage>
        <taxon>Eukaryota</taxon>
        <taxon>Metazoa</taxon>
        <taxon>Ecdysozoa</taxon>
        <taxon>Arthropoda</taxon>
        <taxon>Crustacea</taxon>
        <taxon>Multicrustacea</taxon>
        <taxon>Malacostraca</taxon>
        <taxon>Eumalacostraca</taxon>
        <taxon>Eucarida</taxon>
        <taxon>Decapoda</taxon>
        <taxon>Pleocyemata</taxon>
        <taxon>Brachyura</taxon>
        <taxon>Eubrachyura</taxon>
        <taxon>Portunoidea</taxon>
        <taxon>Portunidae</taxon>
        <taxon>Portuninae</taxon>
        <taxon>Portunus</taxon>
    </lineage>
</organism>
<dbReference type="EMBL" id="VSRR010025222">
    <property type="protein sequence ID" value="MPC66755.1"/>
    <property type="molecule type" value="Genomic_DNA"/>
</dbReference>
<evidence type="ECO:0000256" key="1">
    <source>
        <dbReference type="SAM" id="Phobius"/>
    </source>
</evidence>
<evidence type="ECO:0000313" key="2">
    <source>
        <dbReference type="EMBL" id="MPC66755.1"/>
    </source>
</evidence>
<keyword evidence="3" id="KW-1185">Reference proteome</keyword>
<evidence type="ECO:0000313" key="3">
    <source>
        <dbReference type="Proteomes" id="UP000324222"/>
    </source>
</evidence>
<feature type="transmembrane region" description="Helical" evidence="1">
    <location>
        <begin position="43"/>
        <end position="68"/>
    </location>
</feature>
<dbReference type="Proteomes" id="UP000324222">
    <property type="component" value="Unassembled WGS sequence"/>
</dbReference>
<protein>
    <submittedName>
        <fullName evidence="2">Uncharacterized protein</fullName>
    </submittedName>
</protein>
<keyword evidence="1" id="KW-0472">Membrane</keyword>